<dbReference type="InterPro" id="IPR013216">
    <property type="entry name" value="Methyltransf_11"/>
</dbReference>
<dbReference type="GO" id="GO:0008757">
    <property type="term" value="F:S-adenosylmethionine-dependent methyltransferase activity"/>
    <property type="evidence" value="ECO:0007669"/>
    <property type="project" value="InterPro"/>
</dbReference>
<feature type="domain" description="Methyltransferase type 11" evidence="1">
    <location>
        <begin position="171"/>
        <end position="219"/>
    </location>
</feature>
<dbReference type="SUPFAM" id="SSF53335">
    <property type="entry name" value="S-adenosyl-L-methionine-dependent methyltransferases"/>
    <property type="match status" value="1"/>
</dbReference>
<evidence type="ECO:0000313" key="2">
    <source>
        <dbReference type="EMBL" id="PRP86804.1"/>
    </source>
</evidence>
<dbReference type="EMBL" id="MDYQ01000026">
    <property type="protein sequence ID" value="PRP86804.1"/>
    <property type="molecule type" value="Genomic_DNA"/>
</dbReference>
<dbReference type="Gene3D" id="3.40.50.150">
    <property type="entry name" value="Vaccinia Virus protein VP39"/>
    <property type="match status" value="1"/>
</dbReference>
<accession>A0A2P6NS65</accession>
<gene>
    <name evidence="2" type="ORF">PROFUN_05021</name>
</gene>
<sequence length="314" mass="35593">MAGRACGGEGQAPCYRPLFSTPGDIDHSFECEEGLYIGSKLGQSHCQKYCGAPCQTEMLRKVLKQDHKLTDQEMFPTSSMNRRRLLASRSQLPLKTSYDHIMISRPNQKTREASVIVDIGGEGPHTHYGRNLGHPNAINLNVSSQTSFTKRYEDDKNDTPTTTDSSYKREVIPNLILGEAQQLPFKDGFADHIILQNSPINQQIIGEIERVIRPGGTISITGPRDVYKKHLETLMSHMCVFPKPEHFGFPPFDSPSKMKKILPLEETLSQVRVKTEKGRDDREQVSVEMKVPKTFNHKYPNLCTMPDMYWRLGE</sequence>
<evidence type="ECO:0000313" key="3">
    <source>
        <dbReference type="Proteomes" id="UP000241769"/>
    </source>
</evidence>
<evidence type="ECO:0000259" key="1">
    <source>
        <dbReference type="Pfam" id="PF08241"/>
    </source>
</evidence>
<dbReference type="InterPro" id="IPR029063">
    <property type="entry name" value="SAM-dependent_MTases_sf"/>
</dbReference>
<dbReference type="AlphaFoldDB" id="A0A2P6NS65"/>
<keyword evidence="3" id="KW-1185">Reference proteome</keyword>
<comment type="caution">
    <text evidence="2">The sequence shown here is derived from an EMBL/GenBank/DDBJ whole genome shotgun (WGS) entry which is preliminary data.</text>
</comment>
<proteinExistence type="predicted"/>
<name>A0A2P6NS65_9EUKA</name>
<dbReference type="Proteomes" id="UP000241769">
    <property type="component" value="Unassembled WGS sequence"/>
</dbReference>
<dbReference type="InParanoid" id="A0A2P6NS65"/>
<reference evidence="2 3" key="1">
    <citation type="journal article" date="2018" name="Genome Biol. Evol.">
        <title>Multiple Roots of Fruiting Body Formation in Amoebozoa.</title>
        <authorList>
            <person name="Hillmann F."/>
            <person name="Forbes G."/>
            <person name="Novohradska S."/>
            <person name="Ferling I."/>
            <person name="Riege K."/>
            <person name="Groth M."/>
            <person name="Westermann M."/>
            <person name="Marz M."/>
            <person name="Spaller T."/>
            <person name="Winckler T."/>
            <person name="Schaap P."/>
            <person name="Glockner G."/>
        </authorList>
    </citation>
    <scope>NUCLEOTIDE SEQUENCE [LARGE SCALE GENOMIC DNA]</scope>
    <source>
        <strain evidence="2 3">Jena</strain>
    </source>
</reference>
<protein>
    <recommendedName>
        <fullName evidence="1">Methyltransferase type 11 domain-containing protein</fullName>
    </recommendedName>
</protein>
<dbReference type="Pfam" id="PF08241">
    <property type="entry name" value="Methyltransf_11"/>
    <property type="match status" value="1"/>
</dbReference>
<organism evidence="2 3">
    <name type="scientific">Planoprotostelium fungivorum</name>
    <dbReference type="NCBI Taxonomy" id="1890364"/>
    <lineage>
        <taxon>Eukaryota</taxon>
        <taxon>Amoebozoa</taxon>
        <taxon>Evosea</taxon>
        <taxon>Variosea</taxon>
        <taxon>Cavosteliida</taxon>
        <taxon>Cavosteliaceae</taxon>
        <taxon>Planoprotostelium</taxon>
    </lineage>
</organism>